<evidence type="ECO:0000313" key="8">
    <source>
        <dbReference type="Proteomes" id="UP001240984"/>
    </source>
</evidence>
<evidence type="ECO:0000256" key="3">
    <source>
        <dbReference type="ARBA" id="ARBA00022630"/>
    </source>
</evidence>
<evidence type="ECO:0000256" key="4">
    <source>
        <dbReference type="ARBA" id="ARBA00022827"/>
    </source>
</evidence>
<dbReference type="InterPro" id="IPR051473">
    <property type="entry name" value="P2Ox-like"/>
</dbReference>
<gene>
    <name evidence="7" type="ORF">J2S43_002813</name>
</gene>
<dbReference type="Pfam" id="PF05199">
    <property type="entry name" value="GMC_oxred_C"/>
    <property type="match status" value="1"/>
</dbReference>
<dbReference type="InterPro" id="IPR036188">
    <property type="entry name" value="FAD/NAD-bd_sf"/>
</dbReference>
<organism evidence="7 8">
    <name type="scientific">Catenuloplanes nepalensis</name>
    <dbReference type="NCBI Taxonomy" id="587533"/>
    <lineage>
        <taxon>Bacteria</taxon>
        <taxon>Bacillati</taxon>
        <taxon>Actinomycetota</taxon>
        <taxon>Actinomycetes</taxon>
        <taxon>Micromonosporales</taxon>
        <taxon>Micromonosporaceae</taxon>
        <taxon>Catenuloplanes</taxon>
    </lineage>
</organism>
<dbReference type="SUPFAM" id="SSF51905">
    <property type="entry name" value="FAD/NAD(P)-binding domain"/>
    <property type="match status" value="1"/>
</dbReference>
<dbReference type="Proteomes" id="UP001240984">
    <property type="component" value="Unassembled WGS sequence"/>
</dbReference>
<sequence>MDVITPFLCTSWPDATAPGLPPYHAVIIGAGSFGAYCAAKAARAGRRVLLLDAGPVILPEHVQNVGDIGLRVPRDGTPDPAGVWRRPWRSNVESPGQAFCVGGRSLYSGGWLTRLTDGDLLDWPKETALAIQEGYAFTERETGVEPAWDFVSGGMHALLLPLLRDAAARVAALGAVTDAPLAVQAAPPESGLFSFDKFSSVPVLVDAVRADRERAARRLHVVPAATVTRLRHGGGRVTAIEVVRPARREVLRIPPSCAVVLALGAVESTRLALHSFPTPLMGRNLMVPLRSDLEVRIHRSALPDAPTHGIATVLVRGVTGFHLQITAFAGATEKERLFRMVPDLDELDRLRAETDPEWVSAWVRVVGETRGDRDTRAGTPGGSWITLDHDSADGEPRAYVSLHAGPAETAAWRAMDAAAVALLRALVPDPEKIRYRYDGRWHRTPFPVHRPGIAEWRNGLGVSHRESGTLWMGDDPATSVTNPDGRFHHLTNAYACDTSIFPAIGSAGPMLTGLTLARRLAGRL</sequence>
<protein>
    <submittedName>
        <fullName evidence="7">Choline dehydrogenase-like flavoprotein</fullName>
    </submittedName>
</protein>
<evidence type="ECO:0000256" key="1">
    <source>
        <dbReference type="ARBA" id="ARBA00001974"/>
    </source>
</evidence>
<feature type="domain" description="Glucose-methanol-choline oxidoreductase C-terminal" evidence="6">
    <location>
        <begin position="385"/>
        <end position="517"/>
    </location>
</feature>
<dbReference type="PANTHER" id="PTHR42784">
    <property type="entry name" value="PYRANOSE 2-OXIDASE"/>
    <property type="match status" value="1"/>
</dbReference>
<keyword evidence="8" id="KW-1185">Reference proteome</keyword>
<evidence type="ECO:0000259" key="6">
    <source>
        <dbReference type="Pfam" id="PF05199"/>
    </source>
</evidence>
<evidence type="ECO:0000256" key="2">
    <source>
        <dbReference type="ARBA" id="ARBA00010790"/>
    </source>
</evidence>
<comment type="caution">
    <text evidence="7">The sequence shown here is derived from an EMBL/GenBank/DDBJ whole genome shotgun (WGS) entry which is preliminary data.</text>
</comment>
<proteinExistence type="inferred from homology"/>
<name>A0ABT9MTF3_9ACTN</name>
<keyword evidence="3" id="KW-0285">Flavoprotein</keyword>
<dbReference type="InterPro" id="IPR007867">
    <property type="entry name" value="GMC_OxRtase_C"/>
</dbReference>
<dbReference type="Pfam" id="PF13450">
    <property type="entry name" value="NAD_binding_8"/>
    <property type="match status" value="1"/>
</dbReference>
<keyword evidence="4" id="KW-0274">FAD</keyword>
<reference evidence="7 8" key="1">
    <citation type="submission" date="2023-07" db="EMBL/GenBank/DDBJ databases">
        <title>Sequencing the genomes of 1000 actinobacteria strains.</title>
        <authorList>
            <person name="Klenk H.-P."/>
        </authorList>
    </citation>
    <scope>NUCLEOTIDE SEQUENCE [LARGE SCALE GENOMIC DNA]</scope>
    <source>
        <strain evidence="7 8">DSM 44710</strain>
    </source>
</reference>
<evidence type="ECO:0000313" key="7">
    <source>
        <dbReference type="EMBL" id="MDP9794301.1"/>
    </source>
</evidence>
<dbReference type="EMBL" id="JAUSRA010000001">
    <property type="protein sequence ID" value="MDP9794301.1"/>
    <property type="molecule type" value="Genomic_DNA"/>
</dbReference>
<keyword evidence="5" id="KW-0560">Oxidoreductase</keyword>
<comment type="similarity">
    <text evidence="2">Belongs to the GMC oxidoreductase family.</text>
</comment>
<dbReference type="Gene3D" id="3.50.50.60">
    <property type="entry name" value="FAD/NAD(P)-binding domain"/>
    <property type="match status" value="2"/>
</dbReference>
<dbReference type="PANTHER" id="PTHR42784:SF1">
    <property type="entry name" value="PYRANOSE 2-OXIDASE"/>
    <property type="match status" value="1"/>
</dbReference>
<comment type="cofactor">
    <cofactor evidence="1">
        <name>FAD</name>
        <dbReference type="ChEBI" id="CHEBI:57692"/>
    </cofactor>
</comment>
<evidence type="ECO:0000256" key="5">
    <source>
        <dbReference type="ARBA" id="ARBA00023002"/>
    </source>
</evidence>
<dbReference type="RefSeq" id="WP_306829449.1">
    <property type="nucleotide sequence ID" value="NZ_JAUSRA010000001.1"/>
</dbReference>
<accession>A0ABT9MTF3</accession>